<keyword evidence="12" id="KW-1185">Reference proteome</keyword>
<dbReference type="Proteomes" id="UP001193081">
    <property type="component" value="Unassembled WGS sequence"/>
</dbReference>
<accession>A0ABS4DCJ3</accession>
<proteinExistence type="predicted"/>
<keyword evidence="5 8" id="KW-1133">Transmembrane helix</keyword>
<dbReference type="InterPro" id="IPR003593">
    <property type="entry name" value="AAA+_ATPase"/>
</dbReference>
<feature type="region of interest" description="Disordered" evidence="7">
    <location>
        <begin position="1"/>
        <end position="22"/>
    </location>
</feature>
<feature type="domain" description="ABC transporter" evidence="9">
    <location>
        <begin position="383"/>
        <end position="623"/>
    </location>
</feature>
<evidence type="ECO:0000259" key="10">
    <source>
        <dbReference type="PROSITE" id="PS50929"/>
    </source>
</evidence>
<evidence type="ECO:0000256" key="7">
    <source>
        <dbReference type="SAM" id="MobiDB-lite"/>
    </source>
</evidence>
<evidence type="ECO:0000256" key="6">
    <source>
        <dbReference type="ARBA" id="ARBA00023136"/>
    </source>
</evidence>
<dbReference type="PROSITE" id="PS00211">
    <property type="entry name" value="ABC_TRANSPORTER_1"/>
    <property type="match status" value="1"/>
</dbReference>
<dbReference type="EMBL" id="SIJK02000029">
    <property type="protein sequence ID" value="MBP1467163.1"/>
    <property type="molecule type" value="Genomic_DNA"/>
</dbReference>
<reference evidence="11 12" key="1">
    <citation type="submission" date="2021-03" db="EMBL/GenBank/DDBJ databases">
        <authorList>
            <person name="Grouzdev D.S."/>
        </authorList>
    </citation>
    <scope>NUCLEOTIDE SEQUENCE [LARGE SCALE GENOMIC DNA]</scope>
    <source>
        <strain evidence="11 12">M50-1</strain>
    </source>
</reference>
<gene>
    <name evidence="11" type="ORF">EYB53_015725</name>
</gene>
<dbReference type="PANTHER" id="PTHR43394">
    <property type="entry name" value="ATP-DEPENDENT PERMEASE MDL1, MITOCHONDRIAL"/>
    <property type="match status" value="1"/>
</dbReference>
<evidence type="ECO:0000256" key="4">
    <source>
        <dbReference type="ARBA" id="ARBA00022840"/>
    </source>
</evidence>
<protein>
    <submittedName>
        <fullName evidence="11">ABC transporter ATP-binding protein</fullName>
    </submittedName>
</protein>
<name>A0ABS4DCJ3_9CHLR</name>
<dbReference type="InterPro" id="IPR036640">
    <property type="entry name" value="ABC1_TM_sf"/>
</dbReference>
<evidence type="ECO:0000256" key="5">
    <source>
        <dbReference type="ARBA" id="ARBA00022989"/>
    </source>
</evidence>
<feature type="transmembrane region" description="Helical" evidence="8">
    <location>
        <begin position="57"/>
        <end position="76"/>
    </location>
</feature>
<evidence type="ECO:0000256" key="1">
    <source>
        <dbReference type="ARBA" id="ARBA00004651"/>
    </source>
</evidence>
<dbReference type="Pfam" id="PF00005">
    <property type="entry name" value="ABC_tran"/>
    <property type="match status" value="1"/>
</dbReference>
<dbReference type="PROSITE" id="PS50893">
    <property type="entry name" value="ABC_TRANSPORTER_2"/>
    <property type="match status" value="1"/>
</dbReference>
<feature type="compositionally biased region" description="Low complexity" evidence="7">
    <location>
        <begin position="1"/>
        <end position="18"/>
    </location>
</feature>
<dbReference type="InterPro" id="IPR003439">
    <property type="entry name" value="ABC_transporter-like_ATP-bd"/>
</dbReference>
<comment type="subcellular location">
    <subcellularLocation>
        <location evidence="1">Cell membrane</location>
        <topology evidence="1">Multi-pass membrane protein</topology>
    </subcellularLocation>
</comment>
<dbReference type="SMART" id="SM00382">
    <property type="entry name" value="AAA"/>
    <property type="match status" value="1"/>
</dbReference>
<keyword evidence="3" id="KW-0547">Nucleotide-binding</keyword>
<dbReference type="InterPro" id="IPR011527">
    <property type="entry name" value="ABC1_TM_dom"/>
</dbReference>
<dbReference type="SUPFAM" id="SSF52540">
    <property type="entry name" value="P-loop containing nucleoside triphosphate hydrolases"/>
    <property type="match status" value="1"/>
</dbReference>
<evidence type="ECO:0000259" key="9">
    <source>
        <dbReference type="PROSITE" id="PS50893"/>
    </source>
</evidence>
<sequence>MSQTSSSRRRGSASTQGSLPDEPRKTIAERWQILRSALRNIPRVFALVWQAHKGATITMAVVTLISGLLPIAQAWVGKLIIDEVVLIVTTDISAEAGLRATVPFLVMEFLLLTTGTILGQLRALAEHILNARLGNAINTAIIRKSLSLDLHYFEDAEFYDKLQNARRESNWRAISIITTTFSLIQNTITLSSFAAGILAFSPLVALILFGATLPSFVVQTRYSHLSFRLLTWRAPESRRMTYLEHLLTVDQSAKEIKLFALGEPLLARYQEMFLKIMHEDEYLARRRSLISTLWGLLASISYYGAYAWIVWQTFVGAITIGSLTFYLTLFRQSQGTFQGLFYNVNQLFESGLFLENLFGFLELRPQMITGEGQPMPHPISQGIEFRNVGFQYPDRTEWALRGINLHVKPGEKIALVGANGAGKTTLIKLLTRLYDPTEGQILLDGVDLRAYNLEELRASIGVIFQDFVRYQASARDNIGFGQIEELANESRIRLAAERGGADEVIEPLPQGYDTILGRWFAGGAELSGGQWQKIALGRAFMRKSEVLVLDEPTAALDAQREYEIFQRFRELTAGRIAFLISHRFSTVRMADRIAVIEEGTITEYGTHRELILLDGTYAHLFNLQAEGYR</sequence>
<comment type="caution">
    <text evidence="11">The sequence shown here is derived from an EMBL/GenBank/DDBJ whole genome shotgun (WGS) entry which is preliminary data.</text>
</comment>
<feature type="domain" description="ABC transmembrane type-1" evidence="10">
    <location>
        <begin position="57"/>
        <end position="349"/>
    </location>
</feature>
<dbReference type="SUPFAM" id="SSF90123">
    <property type="entry name" value="ABC transporter transmembrane region"/>
    <property type="match status" value="1"/>
</dbReference>
<dbReference type="InterPro" id="IPR027417">
    <property type="entry name" value="P-loop_NTPase"/>
</dbReference>
<dbReference type="RefSeq" id="WP_135479383.1">
    <property type="nucleotide sequence ID" value="NZ_SIJK02000029.1"/>
</dbReference>
<keyword evidence="2 8" id="KW-0812">Transmembrane</keyword>
<dbReference type="Gene3D" id="3.40.50.300">
    <property type="entry name" value="P-loop containing nucleotide triphosphate hydrolases"/>
    <property type="match status" value="1"/>
</dbReference>
<evidence type="ECO:0000256" key="2">
    <source>
        <dbReference type="ARBA" id="ARBA00022692"/>
    </source>
</evidence>
<keyword evidence="4 11" id="KW-0067">ATP-binding</keyword>
<evidence type="ECO:0000313" key="11">
    <source>
        <dbReference type="EMBL" id="MBP1467163.1"/>
    </source>
</evidence>
<dbReference type="InterPro" id="IPR039421">
    <property type="entry name" value="Type_1_exporter"/>
</dbReference>
<dbReference type="PROSITE" id="PS50929">
    <property type="entry name" value="ABC_TM1F"/>
    <property type="match status" value="1"/>
</dbReference>
<feature type="transmembrane region" description="Helical" evidence="8">
    <location>
        <begin position="171"/>
        <end position="188"/>
    </location>
</feature>
<evidence type="ECO:0000256" key="3">
    <source>
        <dbReference type="ARBA" id="ARBA00022741"/>
    </source>
</evidence>
<dbReference type="GO" id="GO:0005524">
    <property type="term" value="F:ATP binding"/>
    <property type="evidence" value="ECO:0007669"/>
    <property type="project" value="UniProtKB-KW"/>
</dbReference>
<dbReference type="InterPro" id="IPR017871">
    <property type="entry name" value="ABC_transporter-like_CS"/>
</dbReference>
<organism evidence="11 12">
    <name type="scientific">Candidatus Chloroploca mongolica</name>
    <dbReference type="NCBI Taxonomy" id="2528176"/>
    <lineage>
        <taxon>Bacteria</taxon>
        <taxon>Bacillati</taxon>
        <taxon>Chloroflexota</taxon>
        <taxon>Chloroflexia</taxon>
        <taxon>Chloroflexales</taxon>
        <taxon>Chloroflexineae</taxon>
        <taxon>Oscillochloridaceae</taxon>
        <taxon>Candidatus Chloroploca</taxon>
    </lineage>
</organism>
<feature type="transmembrane region" description="Helical" evidence="8">
    <location>
        <begin position="288"/>
        <end position="305"/>
    </location>
</feature>
<evidence type="ECO:0000256" key="8">
    <source>
        <dbReference type="SAM" id="Phobius"/>
    </source>
</evidence>
<dbReference type="PANTHER" id="PTHR43394:SF1">
    <property type="entry name" value="ATP-BINDING CASSETTE SUB-FAMILY B MEMBER 10, MITOCHONDRIAL"/>
    <property type="match status" value="1"/>
</dbReference>
<feature type="transmembrane region" description="Helical" evidence="8">
    <location>
        <begin position="96"/>
        <end position="118"/>
    </location>
</feature>
<keyword evidence="6 8" id="KW-0472">Membrane</keyword>
<feature type="transmembrane region" description="Helical" evidence="8">
    <location>
        <begin position="194"/>
        <end position="218"/>
    </location>
</feature>
<evidence type="ECO:0000313" key="12">
    <source>
        <dbReference type="Proteomes" id="UP001193081"/>
    </source>
</evidence>
<dbReference type="Gene3D" id="1.20.1560.10">
    <property type="entry name" value="ABC transporter type 1, transmembrane domain"/>
    <property type="match status" value="1"/>
</dbReference>